<proteinExistence type="predicted"/>
<dbReference type="CDD" id="cd00093">
    <property type="entry name" value="HTH_XRE"/>
    <property type="match status" value="1"/>
</dbReference>
<evidence type="ECO:0000313" key="5">
    <source>
        <dbReference type="EMBL" id="SOE55765.1"/>
    </source>
</evidence>
<keyword evidence="6" id="KW-1185">Reference proteome</keyword>
<protein>
    <submittedName>
        <fullName evidence="5">Helix-turn-helix domain-containing protein</fullName>
    </submittedName>
</protein>
<evidence type="ECO:0000256" key="2">
    <source>
        <dbReference type="ARBA" id="ARBA00023125"/>
    </source>
</evidence>
<dbReference type="Gene3D" id="1.10.260.40">
    <property type="entry name" value="lambda repressor-like DNA-binding domains"/>
    <property type="match status" value="1"/>
</dbReference>
<dbReference type="SMART" id="SM00530">
    <property type="entry name" value="HTH_XRE"/>
    <property type="match status" value="1"/>
</dbReference>
<dbReference type="EMBL" id="OCSU01000001">
    <property type="protein sequence ID" value="SOE55765.1"/>
    <property type="molecule type" value="Genomic_DNA"/>
</dbReference>
<comment type="caution">
    <text evidence="5">The sequence shown here is derived from an EMBL/GenBank/DDBJ whole genome shotgun (WGS) entry which is preliminary data.</text>
</comment>
<dbReference type="GO" id="GO:0003677">
    <property type="term" value="F:DNA binding"/>
    <property type="evidence" value="ECO:0007669"/>
    <property type="project" value="UniProtKB-KW"/>
</dbReference>
<organism evidence="5 6">
    <name type="scientific">Caballeronia arationis</name>
    <dbReference type="NCBI Taxonomy" id="1777142"/>
    <lineage>
        <taxon>Bacteria</taxon>
        <taxon>Pseudomonadati</taxon>
        <taxon>Pseudomonadota</taxon>
        <taxon>Betaproteobacteria</taxon>
        <taxon>Burkholderiales</taxon>
        <taxon>Burkholderiaceae</taxon>
        <taxon>Caballeronia</taxon>
    </lineage>
</organism>
<dbReference type="Pfam" id="PF13560">
    <property type="entry name" value="HTH_31"/>
    <property type="match status" value="1"/>
</dbReference>
<dbReference type="PANTHER" id="PTHR46797">
    <property type="entry name" value="HTH-TYPE TRANSCRIPTIONAL REGULATOR"/>
    <property type="match status" value="1"/>
</dbReference>
<gene>
    <name evidence="5" type="ORF">SAMN05446927_1085</name>
</gene>
<keyword evidence="2" id="KW-0238">DNA-binding</keyword>
<dbReference type="InterPro" id="IPR050807">
    <property type="entry name" value="TransReg_Diox_bact_type"/>
</dbReference>
<dbReference type="InterPro" id="IPR010982">
    <property type="entry name" value="Lambda_DNA-bd_dom_sf"/>
</dbReference>
<evidence type="ECO:0000256" key="1">
    <source>
        <dbReference type="ARBA" id="ARBA00023015"/>
    </source>
</evidence>
<dbReference type="PANTHER" id="PTHR46797:SF23">
    <property type="entry name" value="HTH-TYPE TRANSCRIPTIONAL REGULATOR SUTR"/>
    <property type="match status" value="1"/>
</dbReference>
<dbReference type="PROSITE" id="PS50943">
    <property type="entry name" value="HTH_CROC1"/>
    <property type="match status" value="1"/>
</dbReference>
<dbReference type="AlphaFoldDB" id="A0A7Z7I3K7"/>
<dbReference type="RefSeq" id="WP_062639019.1">
    <property type="nucleotide sequence ID" value="NZ_FCOG02000045.1"/>
</dbReference>
<dbReference type="GO" id="GO:0005829">
    <property type="term" value="C:cytosol"/>
    <property type="evidence" value="ECO:0007669"/>
    <property type="project" value="TreeGrafter"/>
</dbReference>
<dbReference type="SUPFAM" id="SSF47413">
    <property type="entry name" value="lambda repressor-like DNA-binding domains"/>
    <property type="match status" value="1"/>
</dbReference>
<evidence type="ECO:0000259" key="4">
    <source>
        <dbReference type="PROSITE" id="PS50943"/>
    </source>
</evidence>
<reference evidence="5 6" key="1">
    <citation type="submission" date="2017-09" db="EMBL/GenBank/DDBJ databases">
        <authorList>
            <person name="Varghese N."/>
            <person name="Submissions S."/>
        </authorList>
    </citation>
    <scope>NUCLEOTIDE SEQUENCE [LARGE SCALE GENOMIC DNA]</scope>
    <source>
        <strain evidence="5 6">OK806</strain>
    </source>
</reference>
<keyword evidence="3" id="KW-0804">Transcription</keyword>
<evidence type="ECO:0000313" key="6">
    <source>
        <dbReference type="Proteomes" id="UP000219522"/>
    </source>
</evidence>
<name>A0A7Z7I3K7_9BURK</name>
<sequence length="85" mass="9388">MSTLVRHFGATVRELRESRGWTQEQLAEHAGLNRSYVGEIERGSCIASIVTVDKLAHALRVPMARLLSPSQRDESEPLTDAAGEK</sequence>
<dbReference type="OrthoDB" id="8527856at2"/>
<keyword evidence="1" id="KW-0805">Transcription regulation</keyword>
<feature type="domain" description="HTH cro/C1-type" evidence="4">
    <location>
        <begin position="12"/>
        <end position="66"/>
    </location>
</feature>
<dbReference type="InterPro" id="IPR001387">
    <property type="entry name" value="Cro/C1-type_HTH"/>
</dbReference>
<evidence type="ECO:0000256" key="3">
    <source>
        <dbReference type="ARBA" id="ARBA00023163"/>
    </source>
</evidence>
<dbReference type="Proteomes" id="UP000219522">
    <property type="component" value="Unassembled WGS sequence"/>
</dbReference>
<dbReference type="GO" id="GO:0003700">
    <property type="term" value="F:DNA-binding transcription factor activity"/>
    <property type="evidence" value="ECO:0007669"/>
    <property type="project" value="TreeGrafter"/>
</dbReference>
<accession>A0A7Z7I3K7</accession>